<keyword evidence="13" id="KW-1185">Reference proteome</keyword>
<keyword evidence="2" id="KW-1003">Cell membrane</keyword>
<protein>
    <submittedName>
        <fullName evidence="12">Putative hemolysin</fullName>
    </submittedName>
</protein>
<dbReference type="Pfam" id="PF00571">
    <property type="entry name" value="CBS"/>
    <property type="match status" value="1"/>
</dbReference>
<reference evidence="13" key="1">
    <citation type="submission" date="2016-10" db="EMBL/GenBank/DDBJ databases">
        <authorList>
            <person name="Varghese N."/>
            <person name="Submissions S."/>
        </authorList>
    </citation>
    <scope>NUCLEOTIDE SEQUENCE [LARGE SCALE GENOMIC DNA]</scope>
    <source>
        <strain evidence="13">DSM 26348</strain>
    </source>
</reference>
<dbReference type="PANTHER" id="PTHR43099">
    <property type="entry name" value="UPF0053 PROTEIN YRKA"/>
    <property type="match status" value="1"/>
</dbReference>
<dbReference type="PANTHER" id="PTHR43099:SF5">
    <property type="entry name" value="HLYC_CORC FAMILY TRANSPORTER"/>
    <property type="match status" value="1"/>
</dbReference>
<evidence type="ECO:0000256" key="3">
    <source>
        <dbReference type="ARBA" id="ARBA00022692"/>
    </source>
</evidence>
<evidence type="ECO:0000256" key="4">
    <source>
        <dbReference type="ARBA" id="ARBA00022737"/>
    </source>
</evidence>
<keyword evidence="7" id="KW-0129">CBS domain</keyword>
<keyword evidence="6 8" id="KW-0472">Membrane</keyword>
<dbReference type="Pfam" id="PF01595">
    <property type="entry name" value="CNNM"/>
    <property type="match status" value="1"/>
</dbReference>
<dbReference type="InterPro" id="IPR002550">
    <property type="entry name" value="CNNM"/>
</dbReference>
<dbReference type="Proteomes" id="UP000199518">
    <property type="component" value="Unassembled WGS sequence"/>
</dbReference>
<feature type="transmembrane region" description="Helical" evidence="9">
    <location>
        <begin position="6"/>
        <end position="26"/>
    </location>
</feature>
<dbReference type="PROSITE" id="PS51371">
    <property type="entry name" value="CBS"/>
    <property type="match status" value="1"/>
</dbReference>
<dbReference type="STRING" id="1576369.SAMN05421753_112160"/>
<dbReference type="OrthoDB" id="9798188at2"/>
<evidence type="ECO:0000313" key="13">
    <source>
        <dbReference type="Proteomes" id="UP000199518"/>
    </source>
</evidence>
<evidence type="ECO:0000256" key="9">
    <source>
        <dbReference type="SAM" id="Phobius"/>
    </source>
</evidence>
<evidence type="ECO:0000259" key="11">
    <source>
        <dbReference type="PROSITE" id="PS51846"/>
    </source>
</evidence>
<comment type="subcellular location">
    <subcellularLocation>
        <location evidence="1">Cell membrane</location>
        <topology evidence="1">Multi-pass membrane protein</topology>
    </subcellularLocation>
</comment>
<evidence type="ECO:0000256" key="8">
    <source>
        <dbReference type="PROSITE-ProRule" id="PRU01193"/>
    </source>
</evidence>
<sequence>MWWIEIVVMVVMILFNAGLAAFEIALASISVSRLQSLAHDGARRAQAALAMKQSMEGSLAVVQLGITLAGAIAAATAGAGAQEGIAPSLQSGLGLSETAAEVLSVVFVVIPLTVATIIFGELIPKVFALRNPEKVLLLLSPTMQWFAFLAWPIVWVLETSVQLLLEWIERLSRHAVGKSERAESTELQELRASAAIARTSRLIGKRQEQIIIGAAELSQTPVRDIMLPAEFISLLNVDSSAGDALIVAHMDMHTRFPVTERPQDPQGIIGYVMFKDIVAHMRFSPQDNSLRSIVRQISSYDSQTPIARVLELLIREHSHIALVRDDQGEVVGMVTMEDMLEELVGDIEDEYDRLPAQVVATGRGWIVGGGATLAAVKKQTGIDLADPELPKDRRTLSVWITDQLGGPVRGSEVIETPTVRVLVRKSRRHKVMEAYLSPKADMR</sequence>
<evidence type="ECO:0000256" key="5">
    <source>
        <dbReference type="ARBA" id="ARBA00022989"/>
    </source>
</evidence>
<dbReference type="InterPro" id="IPR000644">
    <property type="entry name" value="CBS_dom"/>
</dbReference>
<dbReference type="EMBL" id="FOQD01000012">
    <property type="protein sequence ID" value="SFI80498.1"/>
    <property type="molecule type" value="Genomic_DNA"/>
</dbReference>
<dbReference type="GO" id="GO:0005886">
    <property type="term" value="C:plasma membrane"/>
    <property type="evidence" value="ECO:0007669"/>
    <property type="project" value="UniProtKB-SubCell"/>
</dbReference>
<evidence type="ECO:0000256" key="7">
    <source>
        <dbReference type="PROSITE-ProRule" id="PRU00703"/>
    </source>
</evidence>
<evidence type="ECO:0000256" key="2">
    <source>
        <dbReference type="ARBA" id="ARBA00022475"/>
    </source>
</evidence>
<dbReference type="PROSITE" id="PS51846">
    <property type="entry name" value="CNNM"/>
    <property type="match status" value="1"/>
</dbReference>
<accession>A0A1I3L754</accession>
<evidence type="ECO:0000256" key="6">
    <source>
        <dbReference type="ARBA" id="ARBA00023136"/>
    </source>
</evidence>
<dbReference type="SUPFAM" id="SSF54631">
    <property type="entry name" value="CBS-domain pair"/>
    <property type="match status" value="1"/>
</dbReference>
<dbReference type="AlphaFoldDB" id="A0A1I3L754"/>
<dbReference type="Gene3D" id="3.10.580.10">
    <property type="entry name" value="CBS-domain"/>
    <property type="match status" value="1"/>
</dbReference>
<feature type="transmembrane region" description="Helical" evidence="9">
    <location>
        <begin position="102"/>
        <end position="123"/>
    </location>
</feature>
<evidence type="ECO:0000313" key="12">
    <source>
        <dbReference type="EMBL" id="SFI80498.1"/>
    </source>
</evidence>
<evidence type="ECO:0000259" key="10">
    <source>
        <dbReference type="PROSITE" id="PS51371"/>
    </source>
</evidence>
<dbReference type="RefSeq" id="WP_092051948.1">
    <property type="nucleotide sequence ID" value="NZ_FOQD01000012.1"/>
</dbReference>
<organism evidence="12 13">
    <name type="scientific">Planctomicrobium piriforme</name>
    <dbReference type="NCBI Taxonomy" id="1576369"/>
    <lineage>
        <taxon>Bacteria</taxon>
        <taxon>Pseudomonadati</taxon>
        <taxon>Planctomycetota</taxon>
        <taxon>Planctomycetia</taxon>
        <taxon>Planctomycetales</taxon>
        <taxon>Planctomycetaceae</taxon>
        <taxon>Planctomicrobium</taxon>
    </lineage>
</organism>
<gene>
    <name evidence="12" type="ORF">SAMN05421753_112160</name>
</gene>
<keyword evidence="5 8" id="KW-1133">Transmembrane helix</keyword>
<feature type="domain" description="CNNM transmembrane" evidence="11">
    <location>
        <begin position="1"/>
        <end position="201"/>
    </location>
</feature>
<feature type="transmembrane region" description="Helical" evidence="9">
    <location>
        <begin position="135"/>
        <end position="157"/>
    </location>
</feature>
<keyword evidence="3 8" id="KW-0812">Transmembrane</keyword>
<dbReference type="CDD" id="cd04590">
    <property type="entry name" value="CBS_pair_CorC_HlyC_assoc"/>
    <property type="match status" value="1"/>
</dbReference>
<evidence type="ECO:0000256" key="1">
    <source>
        <dbReference type="ARBA" id="ARBA00004651"/>
    </source>
</evidence>
<feature type="transmembrane region" description="Helical" evidence="9">
    <location>
        <begin position="59"/>
        <end position="82"/>
    </location>
</feature>
<name>A0A1I3L754_9PLAN</name>
<feature type="domain" description="CBS" evidence="10">
    <location>
        <begin position="293"/>
        <end position="350"/>
    </location>
</feature>
<dbReference type="InterPro" id="IPR046342">
    <property type="entry name" value="CBS_dom_sf"/>
</dbReference>
<keyword evidence="4" id="KW-0677">Repeat</keyword>
<dbReference type="InterPro" id="IPR051676">
    <property type="entry name" value="UPF0053_domain"/>
</dbReference>
<dbReference type="InterPro" id="IPR044751">
    <property type="entry name" value="Ion_transp-like_CBS"/>
</dbReference>
<proteinExistence type="predicted"/>